<dbReference type="EMBL" id="CP042906">
    <property type="protein sequence ID" value="QEX19490.1"/>
    <property type="molecule type" value="Genomic_DNA"/>
</dbReference>
<dbReference type="InterPro" id="IPR011766">
    <property type="entry name" value="TPP_enzyme_TPP-bd"/>
</dbReference>
<dbReference type="OrthoDB" id="6843902at2"/>
<evidence type="ECO:0000256" key="2">
    <source>
        <dbReference type="ARBA" id="ARBA00023239"/>
    </source>
</evidence>
<dbReference type="PANTHER" id="PTHR42818">
    <property type="entry name" value="SULFOPYRUVATE DECARBOXYLASE SUBUNIT ALPHA"/>
    <property type="match status" value="1"/>
</dbReference>
<dbReference type="InterPro" id="IPR029061">
    <property type="entry name" value="THDP-binding"/>
</dbReference>
<dbReference type="Proteomes" id="UP000326202">
    <property type="component" value="Chromosome"/>
</dbReference>
<dbReference type="Gene3D" id="3.40.50.970">
    <property type="match status" value="1"/>
</dbReference>
<dbReference type="GO" id="GO:0016831">
    <property type="term" value="F:carboxy-lyase activity"/>
    <property type="evidence" value="ECO:0007669"/>
    <property type="project" value="UniProtKB-KW"/>
</dbReference>
<keyword evidence="6" id="KW-1185">Reference proteome</keyword>
<sequence>MTATRFQRRPAVARLLAGRRDLLVVSGLGAPSYDVAAAGDHERNFYLWGAMGSAALVGLGLALAQPKVPVLVVTGDGEMLMGLGGLATVALRNPGNLSIVVLDNGLYGETGGQESHTSGPTDLRAVARGCGIADARTVTSETELAALATRAHAPGNGTVFARIPIDPAPLPRILPPRDGVFLKNRMRSALGLSPL</sequence>
<dbReference type="AlphaFoldDB" id="A0A5J6MTX1"/>
<dbReference type="InterPro" id="IPR022494">
    <property type="entry name" value="Sulfopyruvate_deCO2ase_bsu"/>
</dbReference>
<reference evidence="5 6" key="1">
    <citation type="submission" date="2019-08" db="EMBL/GenBank/DDBJ databases">
        <title>Hyperibacter terrae gen. nov., sp. nov. and Hyperibacter viscosus sp. nov., two new members in the family Rhodospirillaceae isolated from the rhizosphere of Hypericum perforatum.</title>
        <authorList>
            <person name="Noviana Z."/>
        </authorList>
    </citation>
    <scope>NUCLEOTIDE SEQUENCE [LARGE SCALE GENOMIC DNA]</scope>
    <source>
        <strain evidence="5 6">R5913</strain>
    </source>
</reference>
<evidence type="ECO:0000313" key="6">
    <source>
        <dbReference type="Proteomes" id="UP000326202"/>
    </source>
</evidence>
<evidence type="ECO:0000313" key="5">
    <source>
        <dbReference type="EMBL" id="QEX19490.1"/>
    </source>
</evidence>
<dbReference type="KEGG" id="htq:FRZ44_48040"/>
<feature type="transmembrane region" description="Helical" evidence="3">
    <location>
        <begin position="45"/>
        <end position="64"/>
    </location>
</feature>
<evidence type="ECO:0000256" key="1">
    <source>
        <dbReference type="ARBA" id="ARBA00022793"/>
    </source>
</evidence>
<evidence type="ECO:0000256" key="3">
    <source>
        <dbReference type="SAM" id="Phobius"/>
    </source>
</evidence>
<gene>
    <name evidence="5" type="ORF">FRZ44_48040</name>
</gene>
<keyword evidence="1" id="KW-0210">Decarboxylase</keyword>
<accession>A0A5J6MTX1</accession>
<keyword evidence="3" id="KW-0472">Membrane</keyword>
<dbReference type="PANTHER" id="PTHR42818:SF1">
    <property type="entry name" value="SULFOPYRUVATE DECARBOXYLASE"/>
    <property type="match status" value="1"/>
</dbReference>
<organism evidence="5 6">
    <name type="scientific">Hypericibacter terrae</name>
    <dbReference type="NCBI Taxonomy" id="2602015"/>
    <lineage>
        <taxon>Bacteria</taxon>
        <taxon>Pseudomonadati</taxon>
        <taxon>Pseudomonadota</taxon>
        <taxon>Alphaproteobacteria</taxon>
        <taxon>Rhodospirillales</taxon>
        <taxon>Dongiaceae</taxon>
        <taxon>Hypericibacter</taxon>
    </lineage>
</organism>
<dbReference type="InterPro" id="IPR051818">
    <property type="entry name" value="TPP_dependent_decarboxylase"/>
</dbReference>
<keyword evidence="3" id="KW-0812">Transmembrane</keyword>
<keyword evidence="3" id="KW-1133">Transmembrane helix</keyword>
<keyword evidence="2" id="KW-0456">Lyase</keyword>
<dbReference type="SUPFAM" id="SSF52518">
    <property type="entry name" value="Thiamin diphosphate-binding fold (THDP-binding)"/>
    <property type="match status" value="1"/>
</dbReference>
<dbReference type="GO" id="GO:0030976">
    <property type="term" value="F:thiamine pyrophosphate binding"/>
    <property type="evidence" value="ECO:0007669"/>
    <property type="project" value="InterPro"/>
</dbReference>
<dbReference type="GO" id="GO:0044281">
    <property type="term" value="P:small molecule metabolic process"/>
    <property type="evidence" value="ECO:0007669"/>
    <property type="project" value="UniProtKB-ARBA"/>
</dbReference>
<proteinExistence type="predicted"/>
<dbReference type="CDD" id="cd03372">
    <property type="entry name" value="TPP_ComE"/>
    <property type="match status" value="1"/>
</dbReference>
<name>A0A5J6MTX1_9PROT</name>
<dbReference type="Pfam" id="PF02775">
    <property type="entry name" value="TPP_enzyme_C"/>
    <property type="match status" value="1"/>
</dbReference>
<evidence type="ECO:0000259" key="4">
    <source>
        <dbReference type="Pfam" id="PF02775"/>
    </source>
</evidence>
<feature type="domain" description="Thiamine pyrophosphate enzyme TPP-binding" evidence="4">
    <location>
        <begin position="46"/>
        <end position="157"/>
    </location>
</feature>
<protein>
    <submittedName>
        <fullName evidence="5">Aldehyde dehydrogenase</fullName>
    </submittedName>
</protein>
<dbReference type="RefSeq" id="WP_151179551.1">
    <property type="nucleotide sequence ID" value="NZ_CP042906.1"/>
</dbReference>